<dbReference type="Proteomes" id="UP000789525">
    <property type="component" value="Unassembled WGS sequence"/>
</dbReference>
<dbReference type="EMBL" id="CAJVPT010033093">
    <property type="protein sequence ID" value="CAG8703660.1"/>
    <property type="molecule type" value="Genomic_DNA"/>
</dbReference>
<evidence type="ECO:0000313" key="1">
    <source>
        <dbReference type="EMBL" id="CAG8703660.1"/>
    </source>
</evidence>
<proteinExistence type="predicted"/>
<name>A0ACA9PF13_9GLOM</name>
<gene>
    <name evidence="1" type="ORF">ACOLOM_LOCUS10358</name>
</gene>
<comment type="caution">
    <text evidence="1">The sequence shown here is derived from an EMBL/GenBank/DDBJ whole genome shotgun (WGS) entry which is preliminary data.</text>
</comment>
<accession>A0ACA9PF13</accession>
<reference evidence="1" key="1">
    <citation type="submission" date="2021-06" db="EMBL/GenBank/DDBJ databases">
        <authorList>
            <person name="Kallberg Y."/>
            <person name="Tangrot J."/>
            <person name="Rosling A."/>
        </authorList>
    </citation>
    <scope>NUCLEOTIDE SEQUENCE</scope>
    <source>
        <strain evidence="1">CL356</strain>
    </source>
</reference>
<organism evidence="1 2">
    <name type="scientific">Acaulospora colombiana</name>
    <dbReference type="NCBI Taxonomy" id="27376"/>
    <lineage>
        <taxon>Eukaryota</taxon>
        <taxon>Fungi</taxon>
        <taxon>Fungi incertae sedis</taxon>
        <taxon>Mucoromycota</taxon>
        <taxon>Glomeromycotina</taxon>
        <taxon>Glomeromycetes</taxon>
        <taxon>Diversisporales</taxon>
        <taxon>Acaulosporaceae</taxon>
        <taxon>Acaulospora</taxon>
    </lineage>
</organism>
<keyword evidence="2" id="KW-1185">Reference proteome</keyword>
<evidence type="ECO:0000313" key="2">
    <source>
        <dbReference type="Proteomes" id="UP000789525"/>
    </source>
</evidence>
<sequence>MQRFYSDDELYEIPEEQSWPQDGTTIPGVGRTNSDTFISRAIGNTKKRKVSSAYKPNPHYSIRAKILNAVEKQALDPTWPSAERTGGQNDEIIKRSILSHKISTNVAWALYEEVKKENSTDPVKAWLNKLGIPCSGSFRHGNTKSGDPDDLSEASSLASLPPSSKAKTQNSVQTKSSTRTHILAREKGHATTESGEKPPQTR</sequence>
<protein>
    <submittedName>
        <fullName evidence="1">11323_t:CDS:1</fullName>
    </submittedName>
</protein>